<dbReference type="InterPro" id="IPR001619">
    <property type="entry name" value="Sec1-like"/>
</dbReference>
<dbReference type="SUPFAM" id="SSF56815">
    <property type="entry name" value="Sec1/munc18-like (SM) proteins"/>
    <property type="match status" value="1"/>
</dbReference>
<gene>
    <name evidence="2" type="ORF">OFUS_LOCUS13020</name>
</gene>
<reference evidence="2" key="1">
    <citation type="submission" date="2022-03" db="EMBL/GenBank/DDBJ databases">
        <authorList>
            <person name="Martin C."/>
        </authorList>
    </citation>
    <scope>NUCLEOTIDE SEQUENCE</scope>
</reference>
<dbReference type="InterPro" id="IPR027482">
    <property type="entry name" value="Sec1-like_dom2"/>
</dbReference>
<dbReference type="AlphaFoldDB" id="A0A8J1TYZ1"/>
<comment type="similarity">
    <text evidence="1">Belongs to the STXBP/unc-18/SEC1 family.</text>
</comment>
<evidence type="ECO:0000256" key="1">
    <source>
        <dbReference type="ARBA" id="ARBA00009884"/>
    </source>
</evidence>
<proteinExistence type="inferred from homology"/>
<comment type="caution">
    <text evidence="2">The sequence shown here is derived from an EMBL/GenBank/DDBJ whole genome shotgun (WGS) entry which is preliminary data.</text>
</comment>
<evidence type="ECO:0000313" key="3">
    <source>
        <dbReference type="Proteomes" id="UP000749559"/>
    </source>
</evidence>
<name>A0A8J1TYZ1_OWEFU</name>
<dbReference type="EMBL" id="CAIIXF020000006">
    <property type="protein sequence ID" value="CAH1787281.1"/>
    <property type="molecule type" value="Genomic_DNA"/>
</dbReference>
<dbReference type="Gene3D" id="3.40.50.1910">
    <property type="match status" value="1"/>
</dbReference>
<dbReference type="OrthoDB" id="549905at2759"/>
<evidence type="ECO:0000313" key="2">
    <source>
        <dbReference type="EMBL" id="CAH1787281.1"/>
    </source>
</evidence>
<protein>
    <submittedName>
        <fullName evidence="2">Uncharacterized protein</fullName>
    </submittedName>
</protein>
<dbReference type="PANTHER" id="PTHR11679">
    <property type="entry name" value="VESICLE PROTEIN SORTING-ASSOCIATED"/>
    <property type="match status" value="1"/>
</dbReference>
<dbReference type="Proteomes" id="UP000749559">
    <property type="component" value="Unassembled WGS sequence"/>
</dbReference>
<sequence length="675" mass="74264">MGDLSNAVRDTLRDVLLKVKKAVVFIDDSSAECLHWNLGVIELFKAGALAVKQFSSFESGGKEAKKAVFLISSPLEGTALDILHDILSASSFQYVIVIVTGSVTLQGFCRYGSSLGDKEEAELFPDYQDQLLEWMGNMNYTAEVLHRPINIAPVTKELFLLPSHSQLYPLLDTDLPHIVKTQEKSDGKAVVKSLEDVEHSHLPKDYLIQLRSLVDSVNGLLEILKVQEECYYIGNTSKLVASSLAAYQPAKNRRKNAQAKASIVFMDRSLDLALPGSHSMETLLDRVLNQLPNLPAHSTDVSINMHSLTDLHPNIPEDSCLVSGCLAQPGDSTAISLLNTMATAKQKEALMEVNRRLVESASTSGLPVKLDARPGRVSANTLESHVQLFRNNPDAIESHAGVLQLALATIQSLNGKESTELVRLEKLLLQSIDDDSSPSGYMQLHQTVTRQTDMSIEDREVSFDDVIVLLVWLHSIAGNQGYRDIEEVNQLKEALIIWILEGGETLPEVIAMQVEETRQSDKDVLEDVLDDVFTQLHAVGKARQNLKQNRSLLSASTMTAPASYKPLIKQLLGQIFDPAKPDLLDVHHKSSAFKDLLKSGFGYFMNVSKPRPNEHGLLILYIIGGTTTAELKLAKDTVASYNKDIKVLVGSDQLLKSKDVLSNLFSHLGTSALDT</sequence>
<accession>A0A8J1TYZ1</accession>
<dbReference type="InterPro" id="IPR036045">
    <property type="entry name" value="Sec1-like_sf"/>
</dbReference>
<dbReference type="GO" id="GO:0016192">
    <property type="term" value="P:vesicle-mediated transport"/>
    <property type="evidence" value="ECO:0007669"/>
    <property type="project" value="InterPro"/>
</dbReference>
<organism evidence="2 3">
    <name type="scientific">Owenia fusiformis</name>
    <name type="common">Polychaete worm</name>
    <dbReference type="NCBI Taxonomy" id="6347"/>
    <lineage>
        <taxon>Eukaryota</taxon>
        <taxon>Metazoa</taxon>
        <taxon>Spiralia</taxon>
        <taxon>Lophotrochozoa</taxon>
        <taxon>Annelida</taxon>
        <taxon>Polychaeta</taxon>
        <taxon>Sedentaria</taxon>
        <taxon>Canalipalpata</taxon>
        <taxon>Sabellida</taxon>
        <taxon>Oweniida</taxon>
        <taxon>Oweniidae</taxon>
        <taxon>Owenia</taxon>
    </lineage>
</organism>
<keyword evidence="3" id="KW-1185">Reference proteome</keyword>